<accession>A0A8J5I9D1</accession>
<keyword evidence="8" id="KW-1185">Reference proteome</keyword>
<dbReference type="AlphaFoldDB" id="A0A8J5I9D1"/>
<evidence type="ECO:0000259" key="6">
    <source>
        <dbReference type="PROSITE" id="PS51005"/>
    </source>
</evidence>
<reference evidence="7 8" key="1">
    <citation type="submission" date="2020-08" db="EMBL/GenBank/DDBJ databases">
        <title>Plant Genome Project.</title>
        <authorList>
            <person name="Zhang R.-G."/>
        </authorList>
    </citation>
    <scope>NUCLEOTIDE SEQUENCE [LARGE SCALE GENOMIC DNA]</scope>
    <source>
        <tissue evidence="7">Rhizome</tissue>
    </source>
</reference>
<proteinExistence type="predicted"/>
<keyword evidence="5" id="KW-1133">Transmembrane helix</keyword>
<dbReference type="InterPro" id="IPR003441">
    <property type="entry name" value="NAC-dom"/>
</dbReference>
<dbReference type="EMBL" id="JACMSC010000001">
    <property type="protein sequence ID" value="KAG6538734.1"/>
    <property type="molecule type" value="Genomic_DNA"/>
</dbReference>
<keyword evidence="5" id="KW-0472">Membrane</keyword>
<dbReference type="Proteomes" id="UP000734854">
    <property type="component" value="Unassembled WGS sequence"/>
</dbReference>
<dbReference type="Pfam" id="PF02365">
    <property type="entry name" value="NAM"/>
    <property type="match status" value="1"/>
</dbReference>
<dbReference type="PANTHER" id="PTHR31744">
    <property type="entry name" value="PROTEIN CUP-SHAPED COTYLEDON 2-RELATED"/>
    <property type="match status" value="1"/>
</dbReference>
<evidence type="ECO:0000256" key="4">
    <source>
        <dbReference type="ARBA" id="ARBA00023242"/>
    </source>
</evidence>
<keyword evidence="3" id="KW-0804">Transcription</keyword>
<dbReference type="PROSITE" id="PS51005">
    <property type="entry name" value="NAC"/>
    <property type="match status" value="1"/>
</dbReference>
<evidence type="ECO:0000313" key="8">
    <source>
        <dbReference type="Proteomes" id="UP000734854"/>
    </source>
</evidence>
<evidence type="ECO:0000313" key="7">
    <source>
        <dbReference type="EMBL" id="KAG6538734.1"/>
    </source>
</evidence>
<dbReference type="GO" id="GO:0006355">
    <property type="term" value="P:regulation of DNA-templated transcription"/>
    <property type="evidence" value="ECO:0007669"/>
    <property type="project" value="InterPro"/>
</dbReference>
<name>A0A8J5I9D1_ZINOF</name>
<evidence type="ECO:0000256" key="2">
    <source>
        <dbReference type="ARBA" id="ARBA00023125"/>
    </source>
</evidence>
<gene>
    <name evidence="7" type="ORF">ZIOFF_003862</name>
</gene>
<dbReference type="Gene3D" id="2.170.150.80">
    <property type="entry name" value="NAC domain"/>
    <property type="match status" value="1"/>
</dbReference>
<keyword evidence="2" id="KW-0238">DNA-binding</keyword>
<dbReference type="SUPFAM" id="SSF101941">
    <property type="entry name" value="NAC domain"/>
    <property type="match status" value="1"/>
</dbReference>
<dbReference type="InterPro" id="IPR036093">
    <property type="entry name" value="NAC_dom_sf"/>
</dbReference>
<organism evidence="7 8">
    <name type="scientific">Zingiber officinale</name>
    <name type="common">Ginger</name>
    <name type="synonym">Amomum zingiber</name>
    <dbReference type="NCBI Taxonomy" id="94328"/>
    <lineage>
        <taxon>Eukaryota</taxon>
        <taxon>Viridiplantae</taxon>
        <taxon>Streptophyta</taxon>
        <taxon>Embryophyta</taxon>
        <taxon>Tracheophyta</taxon>
        <taxon>Spermatophyta</taxon>
        <taxon>Magnoliopsida</taxon>
        <taxon>Liliopsida</taxon>
        <taxon>Zingiberales</taxon>
        <taxon>Zingiberaceae</taxon>
        <taxon>Zingiber</taxon>
    </lineage>
</organism>
<evidence type="ECO:0000256" key="5">
    <source>
        <dbReference type="SAM" id="Phobius"/>
    </source>
</evidence>
<evidence type="ECO:0000256" key="3">
    <source>
        <dbReference type="ARBA" id="ARBA00023163"/>
    </source>
</evidence>
<dbReference type="GO" id="GO:0003677">
    <property type="term" value="F:DNA binding"/>
    <property type="evidence" value="ECO:0007669"/>
    <property type="project" value="UniProtKB-KW"/>
</dbReference>
<sequence>MAVGSSPSCLSVSSLPRGLDFDDDFVIRRKGDSVAKRLRQGLTTLRPGSLFLPGRRSNWTERVESFWMEKLSVCLPPGFGFHPTDAELISHYLKLKILGHNFDELIPEVDIYKHEPWDLPAKCRLRTRDSKWHFFALIDRKYPNSSRTNRATEEGYWKSTGKDRDVKSQNRVLGTKKTLVFHEGRPPCGRRTDWIMHEYHIGKKEYKAALNSKDIFVLCRVTKRNGWESEEGKVAQNAEPVVFKESSSHSTDIDDIDAWVAELFDPNFSGPSELEHEAEGDLTSVPTKQEPLDTYLDPNSEENVDFLLVDDIFDILRSGCSDNINLADSKIGTENTVKQDSSLRGATASNSCESPRIQIRPRNEMIRQRNEDYSAGVPSDRIRLQVSKMQSTNTQSVNLTVKYSNKDYHRDLSRSYNKGFAGLNWFIFGACLAGSIALIMYFLFPDARWFLTSSSKPHL</sequence>
<keyword evidence="5" id="KW-0812">Transmembrane</keyword>
<comment type="caution">
    <text evidence="7">The sequence shown here is derived from an EMBL/GenBank/DDBJ whole genome shotgun (WGS) entry which is preliminary data.</text>
</comment>
<feature type="transmembrane region" description="Helical" evidence="5">
    <location>
        <begin position="423"/>
        <end position="444"/>
    </location>
</feature>
<keyword evidence="1" id="KW-0805">Transcription regulation</keyword>
<keyword evidence="4" id="KW-0539">Nucleus</keyword>
<feature type="domain" description="NAC" evidence="6">
    <location>
        <begin position="75"/>
        <end position="224"/>
    </location>
</feature>
<evidence type="ECO:0000256" key="1">
    <source>
        <dbReference type="ARBA" id="ARBA00023015"/>
    </source>
</evidence>
<protein>
    <recommendedName>
        <fullName evidence="6">NAC domain-containing protein</fullName>
    </recommendedName>
</protein>
<dbReference type="PANTHER" id="PTHR31744:SF235">
    <property type="entry name" value="NAC DOMAIN-CONTAINING PROTEIN"/>
    <property type="match status" value="1"/>
</dbReference>